<dbReference type="SUPFAM" id="SSF50965">
    <property type="entry name" value="Galactose oxidase, central domain"/>
    <property type="match status" value="1"/>
</dbReference>
<dbReference type="PANTHER" id="PTHR46093:SF18">
    <property type="entry name" value="FIBRONECTIN TYPE-III DOMAIN-CONTAINING PROTEIN"/>
    <property type="match status" value="1"/>
</dbReference>
<feature type="region of interest" description="Disordered" evidence="3">
    <location>
        <begin position="745"/>
        <end position="819"/>
    </location>
</feature>
<feature type="region of interest" description="Disordered" evidence="3">
    <location>
        <begin position="1"/>
        <end position="37"/>
    </location>
</feature>
<dbReference type="AlphaFoldDB" id="A0A316YIK8"/>
<evidence type="ECO:0000256" key="3">
    <source>
        <dbReference type="SAM" id="MobiDB-lite"/>
    </source>
</evidence>
<dbReference type="RefSeq" id="XP_025376237.1">
    <property type="nucleotide sequence ID" value="XM_025523596.1"/>
</dbReference>
<feature type="compositionally biased region" description="Low complexity" evidence="3">
    <location>
        <begin position="962"/>
        <end position="972"/>
    </location>
</feature>
<dbReference type="PANTHER" id="PTHR46093">
    <property type="entry name" value="ACYL-COA-BINDING DOMAIN-CONTAINING PROTEIN 5"/>
    <property type="match status" value="1"/>
</dbReference>
<protein>
    <recommendedName>
        <fullName evidence="6">Galactose oxidase</fullName>
    </recommendedName>
</protein>
<feature type="compositionally biased region" description="Basic and acidic residues" evidence="3">
    <location>
        <begin position="794"/>
        <end position="810"/>
    </location>
</feature>
<feature type="compositionally biased region" description="Basic and acidic residues" evidence="3">
    <location>
        <begin position="637"/>
        <end position="647"/>
    </location>
</feature>
<feature type="compositionally biased region" description="Basic and acidic residues" evidence="3">
    <location>
        <begin position="756"/>
        <end position="766"/>
    </location>
</feature>
<gene>
    <name evidence="4" type="ORF">FA10DRAFT_280169</name>
</gene>
<accession>A0A316YIK8</accession>
<feature type="compositionally biased region" description="Polar residues" evidence="3">
    <location>
        <begin position="707"/>
        <end position="724"/>
    </location>
</feature>
<sequence length="1029" mass="107876">MAEAGPSRLPMEDYRESGSKGRRTSSAPRRRRSRRRRDLAAVVVAGLTTLAASVSAQTVTPRWGQASALVDDQWLVHGGKTNGEGGFTYTSGPNTNELLRLNLSSSFQGSEAPWQVVNTTQALSFHTLSPLGQGNVLVFGGDGAPQLAVQTGNDSAWKMAMSDYSWTAAAAAGSQPMRRIHHAAEVNASSGQVWVVGGEKDDGSGILMDELWTFGGSSSSSSSSFVSLEAPPSTVCVGLVEATTTLLSDGTLLVLGGMGADKALAPLDANLASCSTKTGQWHTTNTSGSAVPAARMGHVAVSLPDQRVFIHGGSNADQSQALSDAWILDWSQNPPVWSEVPTSGVSAAPSARFGHAAVAYGLEVAIAFGYAGNAPADAAVYTFDASSMTRDAAGTWSGGQWSASYAPSAASSSTSSGSSSDGNGNTSSSSQGESDKGSSSSGSSGSNNGDGDRSGQSDGGSFGSTSPTAGSGSGNDGGSGSSSSGRTAGAVLGSLVGLGLVAGAGYAYYRRQQQRQLYDWRRGDGADDLLPDRYDDPYMAEKGIAMHSVAAVAAGARPSGPRPMSGGGGGGGGGAGASPWSPGHAKEGSGPHFKQRLAMLTTGLGFSGQPQQQQRFDMLADEDDDFRSIAEEEEDVGDYHGRGHAADADEYGDYGHSHGHGHGHGYAYGDDYGRVERDEYEESPFEEDDYDSSHRVNSDSRHDLNSDSHSQPHTSFSDAQQQRSALIRRSPTWWDRFMNQSFLERSASGRLLPGPRAEEPIRDPARPPELSVIRESPRSADPSWGEDPFVDDGEAGHDFGPDRLVGEHGRSQSSLKTTTSSVLEHRLRNMDVIQRVRTGSSFDQGAPTASTPTDDHSTMPTSHESTPGTVVWDGGADTSLDIGDLDMTPMPSHEQTPSLTPSTTKRARNNPEMTAPLSPPQKRARQPPVVGSVKDRVKAIERKRTLEGEELLPVPRLPPLSPSSASPALSEEQFVPGRGGRPILTKLSPTAVSPQLSDSPARYSHGLVPKAQLFVANPDGRRRSSSGTS</sequence>
<feature type="compositionally biased region" description="Low complexity" evidence="3">
    <location>
        <begin position="402"/>
        <end position="449"/>
    </location>
</feature>
<feature type="region of interest" description="Disordered" evidence="3">
    <location>
        <begin position="392"/>
        <end position="485"/>
    </location>
</feature>
<feature type="compositionally biased region" description="Acidic residues" evidence="3">
    <location>
        <begin position="678"/>
        <end position="690"/>
    </location>
</feature>
<reference evidence="4 5" key="1">
    <citation type="journal article" date="2018" name="Mol. Biol. Evol.">
        <title>Broad Genomic Sampling Reveals a Smut Pathogenic Ancestry of the Fungal Clade Ustilaginomycotina.</title>
        <authorList>
            <person name="Kijpornyongpan T."/>
            <person name="Mondo S.J."/>
            <person name="Barry K."/>
            <person name="Sandor L."/>
            <person name="Lee J."/>
            <person name="Lipzen A."/>
            <person name="Pangilinan J."/>
            <person name="LaButti K."/>
            <person name="Hainaut M."/>
            <person name="Henrissat B."/>
            <person name="Grigoriev I.V."/>
            <person name="Spatafora J.W."/>
            <person name="Aime M.C."/>
        </authorList>
    </citation>
    <scope>NUCLEOTIDE SEQUENCE [LARGE SCALE GENOMIC DNA]</scope>
    <source>
        <strain evidence="4 5">MCA 4198</strain>
    </source>
</reference>
<feature type="compositionally biased region" description="Low complexity" evidence="3">
    <location>
        <begin position="555"/>
        <end position="564"/>
    </location>
</feature>
<feature type="compositionally biased region" description="Polar residues" evidence="3">
    <location>
        <begin position="987"/>
        <end position="998"/>
    </location>
</feature>
<name>A0A316YIK8_9BASI</name>
<feature type="region of interest" description="Disordered" evidence="3">
    <location>
        <begin position="555"/>
        <end position="590"/>
    </location>
</feature>
<feature type="compositionally biased region" description="Gly residues" evidence="3">
    <location>
        <begin position="471"/>
        <end position="480"/>
    </location>
</feature>
<dbReference type="STRING" id="215250.A0A316YIK8"/>
<evidence type="ECO:0000256" key="2">
    <source>
        <dbReference type="ARBA" id="ARBA00022737"/>
    </source>
</evidence>
<dbReference type="InterPro" id="IPR011043">
    <property type="entry name" value="Gal_Oxase/kelch_b-propeller"/>
</dbReference>
<dbReference type="EMBL" id="KZ819637">
    <property type="protein sequence ID" value="PWN89039.1"/>
    <property type="molecule type" value="Genomic_DNA"/>
</dbReference>
<dbReference type="Pfam" id="PF24681">
    <property type="entry name" value="Kelch_KLHDC2_KLHL20_DRC7"/>
    <property type="match status" value="1"/>
</dbReference>
<feature type="compositionally biased region" description="Basic and acidic residues" evidence="3">
    <location>
        <begin position="691"/>
        <end position="706"/>
    </location>
</feature>
<evidence type="ECO:0008006" key="6">
    <source>
        <dbReference type="Google" id="ProtNLM"/>
    </source>
</evidence>
<evidence type="ECO:0000313" key="4">
    <source>
        <dbReference type="EMBL" id="PWN89039.1"/>
    </source>
</evidence>
<proteinExistence type="predicted"/>
<evidence type="ECO:0000313" key="5">
    <source>
        <dbReference type="Proteomes" id="UP000245768"/>
    </source>
</evidence>
<dbReference type="InterPro" id="IPR015915">
    <property type="entry name" value="Kelch-typ_b-propeller"/>
</dbReference>
<keyword evidence="2" id="KW-0677">Repeat</keyword>
<feature type="compositionally biased region" description="Polar residues" evidence="3">
    <location>
        <begin position="838"/>
        <end position="868"/>
    </location>
</feature>
<feature type="compositionally biased region" description="Basic and acidic residues" evidence="3">
    <location>
        <begin position="933"/>
        <end position="947"/>
    </location>
</feature>
<dbReference type="InParanoid" id="A0A316YIK8"/>
<feature type="compositionally biased region" description="Gly residues" evidence="3">
    <location>
        <begin position="565"/>
        <end position="576"/>
    </location>
</feature>
<evidence type="ECO:0000256" key="1">
    <source>
        <dbReference type="ARBA" id="ARBA00022441"/>
    </source>
</evidence>
<dbReference type="OrthoDB" id="432528at2759"/>
<feature type="compositionally biased region" description="Basic residues" evidence="3">
    <location>
        <begin position="20"/>
        <end position="37"/>
    </location>
</feature>
<keyword evidence="5" id="KW-1185">Reference proteome</keyword>
<feature type="region of interest" description="Disordered" evidence="3">
    <location>
        <begin position="632"/>
        <end position="724"/>
    </location>
</feature>
<feature type="compositionally biased region" description="Basic and acidic residues" evidence="3">
    <location>
        <begin position="10"/>
        <end position="19"/>
    </location>
</feature>
<organism evidence="4 5">
    <name type="scientific">Acaromyces ingoldii</name>
    <dbReference type="NCBI Taxonomy" id="215250"/>
    <lineage>
        <taxon>Eukaryota</taxon>
        <taxon>Fungi</taxon>
        <taxon>Dikarya</taxon>
        <taxon>Basidiomycota</taxon>
        <taxon>Ustilaginomycotina</taxon>
        <taxon>Exobasidiomycetes</taxon>
        <taxon>Exobasidiales</taxon>
        <taxon>Cryptobasidiaceae</taxon>
        <taxon>Acaromyces</taxon>
    </lineage>
</organism>
<dbReference type="GeneID" id="37045512"/>
<keyword evidence="1" id="KW-0880">Kelch repeat</keyword>
<dbReference type="Gene3D" id="2.120.10.80">
    <property type="entry name" value="Kelch-type beta propeller"/>
    <property type="match status" value="2"/>
</dbReference>
<dbReference type="Proteomes" id="UP000245768">
    <property type="component" value="Unassembled WGS sequence"/>
</dbReference>
<feature type="region of interest" description="Disordered" evidence="3">
    <location>
        <begin position="838"/>
        <end position="1007"/>
    </location>
</feature>
<feature type="compositionally biased region" description="Polar residues" evidence="3">
    <location>
        <begin position="893"/>
        <end position="904"/>
    </location>
</feature>